<feature type="transmembrane region" description="Helical" evidence="1">
    <location>
        <begin position="334"/>
        <end position="356"/>
    </location>
</feature>
<dbReference type="Gene3D" id="3.30.420.10">
    <property type="entry name" value="Ribonuclease H-like superfamily/Ribonuclease H"/>
    <property type="match status" value="1"/>
</dbReference>
<dbReference type="Pfam" id="PF13683">
    <property type="entry name" value="rve_3"/>
    <property type="match status" value="1"/>
</dbReference>
<name>A0A0K6IYR6_9PROT</name>
<organism evidence="3 4">
    <name type="scientific">Tepidiphilus thermophilus</name>
    <dbReference type="NCBI Taxonomy" id="876478"/>
    <lineage>
        <taxon>Bacteria</taxon>
        <taxon>Pseudomonadati</taxon>
        <taxon>Pseudomonadota</taxon>
        <taxon>Hydrogenophilia</taxon>
        <taxon>Hydrogenophilales</taxon>
        <taxon>Hydrogenophilaceae</taxon>
        <taxon>Tepidiphilus</taxon>
    </lineage>
</organism>
<dbReference type="InterPro" id="IPR001584">
    <property type="entry name" value="Integrase_cat-core"/>
</dbReference>
<dbReference type="InterPro" id="IPR036397">
    <property type="entry name" value="RNaseH_sf"/>
</dbReference>
<keyword evidence="4" id="KW-1185">Reference proteome</keyword>
<feature type="non-terminal residue" evidence="3">
    <location>
        <position position="1"/>
    </location>
</feature>
<gene>
    <name evidence="3" type="ORF">Ga0061068_1271</name>
</gene>
<feature type="transmembrane region" description="Helical" evidence="1">
    <location>
        <begin position="363"/>
        <end position="381"/>
    </location>
</feature>
<keyword evidence="1" id="KW-1133">Transmembrane helix</keyword>
<feature type="transmembrane region" description="Helical" evidence="1">
    <location>
        <begin position="119"/>
        <end position="138"/>
    </location>
</feature>
<accession>A0A0K6IYR6</accession>
<dbReference type="PANTHER" id="PTHR47515">
    <property type="entry name" value="LOW CALCIUM RESPONSE LOCUS PROTEIN T"/>
    <property type="match status" value="1"/>
</dbReference>
<evidence type="ECO:0000313" key="4">
    <source>
        <dbReference type="Proteomes" id="UP000182108"/>
    </source>
</evidence>
<keyword evidence="1" id="KW-0472">Membrane</keyword>
<reference evidence="4" key="1">
    <citation type="submission" date="2015-08" db="EMBL/GenBank/DDBJ databases">
        <authorList>
            <person name="Babu N.S."/>
            <person name="Beckwith C.J."/>
            <person name="Beseler K.G."/>
            <person name="Brison A."/>
            <person name="Carone J.V."/>
            <person name="Caskin T.P."/>
            <person name="Diamond M."/>
            <person name="Durham M.E."/>
            <person name="Foxe J.M."/>
            <person name="Go M."/>
            <person name="Henderson B.A."/>
            <person name="Jones I.B."/>
            <person name="McGettigan J.A."/>
            <person name="Micheletti S.J."/>
            <person name="Nasrallah M.E."/>
            <person name="Ortiz D."/>
            <person name="Piller C.R."/>
            <person name="Privatt S.R."/>
            <person name="Schneider S.L."/>
            <person name="Sharp S."/>
            <person name="Smith T.C."/>
            <person name="Stanton J.D."/>
            <person name="Ullery H.E."/>
            <person name="Wilson R.J."/>
            <person name="Serrano M.G."/>
            <person name="Buck G."/>
            <person name="Lee V."/>
            <person name="Wang Y."/>
            <person name="Carvalho R."/>
            <person name="Voegtly L."/>
            <person name="Shi R."/>
            <person name="Duckworth R."/>
            <person name="Johnson A."/>
            <person name="Loviza R."/>
            <person name="Walstead R."/>
            <person name="Shah Z."/>
            <person name="Kiflezghi M."/>
            <person name="Wade K."/>
            <person name="Ball S.L."/>
            <person name="Bradley K.W."/>
            <person name="Asai D.J."/>
            <person name="Bowman C.A."/>
            <person name="Russell D.A."/>
            <person name="Pope W.H."/>
            <person name="Jacobs-Sera D."/>
            <person name="Hendrix R.W."/>
            <person name="Hatfull G.F."/>
        </authorList>
    </citation>
    <scope>NUCLEOTIDE SEQUENCE [LARGE SCALE GENOMIC DNA]</scope>
    <source>
        <strain evidence="4">JCM 19170</strain>
    </source>
</reference>
<sequence length="412" mass="47715">FTDRFITRGERTPTGTHAFDELCQALDIEHRLTKPRRPQTNGMVERFNGRISEVLATHRFDSREALEATIHRYVWLYNHHIPQKALGHVPPIEAMKRWYKEKPELFIKVPRNRPGPDNYFYLLLGLVVWIWYRIWVVGSSGPEHFFLNLRLSSNGLEGFEPLGTVGRFYPLIFALFTFEHIYTHKRNRHLRIICWIWMMSYAIATMGKFAVLTPILAWSIIKGLQGRIRMGRIAAIVCGTFVLMLVVHFIRKGEQDEAGFLDVLATYVYSPIVALGYVKPVVSEYTAPYVFRFFYAMGNFFGLSPAPIDVISDYVYIPFPTNVYTVMQPFLHDFSLIGVAVGALFYAFLFCILFWLAVMNKGYYLGLYAMISICLVGQFFAETLLMMLSQHIQEAIMLAFIFIVSRRRFDVG</sequence>
<dbReference type="SUPFAM" id="SSF53098">
    <property type="entry name" value="Ribonuclease H-like"/>
    <property type="match status" value="1"/>
</dbReference>
<keyword evidence="1" id="KW-0812">Transmembrane</keyword>
<dbReference type="Proteomes" id="UP000182108">
    <property type="component" value="Unassembled WGS sequence"/>
</dbReference>
<proteinExistence type="predicted"/>
<feature type="transmembrane region" description="Helical" evidence="1">
    <location>
        <begin position="233"/>
        <end position="251"/>
    </location>
</feature>
<dbReference type="AlphaFoldDB" id="A0A0K6IYR6"/>
<dbReference type="EMBL" id="CYHH01000027">
    <property type="protein sequence ID" value="CUB08184.1"/>
    <property type="molecule type" value="Genomic_DNA"/>
</dbReference>
<evidence type="ECO:0000313" key="3">
    <source>
        <dbReference type="EMBL" id="CUB08184.1"/>
    </source>
</evidence>
<evidence type="ECO:0000256" key="1">
    <source>
        <dbReference type="SAM" id="Phobius"/>
    </source>
</evidence>
<evidence type="ECO:0000259" key="2">
    <source>
        <dbReference type="PROSITE" id="PS50994"/>
    </source>
</evidence>
<protein>
    <submittedName>
        <fullName evidence="3">Integrase core domain</fullName>
    </submittedName>
</protein>
<feature type="transmembrane region" description="Helical" evidence="1">
    <location>
        <begin position="258"/>
        <end position="278"/>
    </location>
</feature>
<feature type="transmembrane region" description="Helical" evidence="1">
    <location>
        <begin position="190"/>
        <end position="221"/>
    </location>
</feature>
<dbReference type="PANTHER" id="PTHR47515:SF2">
    <property type="entry name" value="INTEGRASE CORE DOMAIN PROTEIN"/>
    <property type="match status" value="1"/>
</dbReference>
<dbReference type="NCBIfam" id="TIGR04370">
    <property type="entry name" value="glyco_rpt_poly"/>
    <property type="match status" value="1"/>
</dbReference>
<dbReference type="InterPro" id="IPR012337">
    <property type="entry name" value="RNaseH-like_sf"/>
</dbReference>
<feature type="domain" description="Integrase catalytic" evidence="2">
    <location>
        <begin position="1"/>
        <end position="98"/>
    </location>
</feature>
<dbReference type="PROSITE" id="PS50994">
    <property type="entry name" value="INTEGRASE"/>
    <property type="match status" value="1"/>
</dbReference>
<dbReference type="GO" id="GO:0003676">
    <property type="term" value="F:nucleic acid binding"/>
    <property type="evidence" value="ECO:0007669"/>
    <property type="project" value="InterPro"/>
</dbReference>
<dbReference type="GO" id="GO:0015074">
    <property type="term" value="P:DNA integration"/>
    <property type="evidence" value="ECO:0007669"/>
    <property type="project" value="InterPro"/>
</dbReference>